<comment type="cofactor">
    <cofactor evidence="1">
        <name>Ca(2+)</name>
        <dbReference type="ChEBI" id="CHEBI:29108"/>
    </cofactor>
</comment>
<gene>
    <name evidence="6" type="ORF">BC742_0957</name>
</gene>
<dbReference type="SUPFAM" id="SSF48208">
    <property type="entry name" value="Six-hairpin glycosidases"/>
    <property type="match status" value="1"/>
</dbReference>
<keyword evidence="7" id="KW-1185">Reference proteome</keyword>
<dbReference type="GO" id="GO:0000224">
    <property type="term" value="F:peptide-N4-(N-acetyl-beta-glucosaminyl)asparagine amidase activity"/>
    <property type="evidence" value="ECO:0007669"/>
    <property type="project" value="TreeGrafter"/>
</dbReference>
<dbReference type="Pfam" id="PF17678">
    <property type="entry name" value="Glyco_hydro_92N"/>
    <property type="match status" value="1"/>
</dbReference>
<dbReference type="InterPro" id="IPR005887">
    <property type="entry name" value="GH92_a_mannosidase_put"/>
</dbReference>
<feature type="domain" description="Glycosyl hydrolase family 92 N-terminal" evidence="5">
    <location>
        <begin position="27"/>
        <end position="227"/>
    </location>
</feature>
<dbReference type="Gene3D" id="2.70.98.10">
    <property type="match status" value="1"/>
</dbReference>
<evidence type="ECO:0000313" key="7">
    <source>
        <dbReference type="Proteomes" id="UP000269493"/>
    </source>
</evidence>
<dbReference type="Proteomes" id="UP000269493">
    <property type="component" value="Unassembled WGS sequence"/>
</dbReference>
<evidence type="ECO:0000256" key="3">
    <source>
        <dbReference type="ARBA" id="ARBA00022837"/>
    </source>
</evidence>
<name>A0A495WEI2_9BACT</name>
<comment type="subunit">
    <text evidence="2">Monomer.</text>
</comment>
<evidence type="ECO:0000256" key="2">
    <source>
        <dbReference type="ARBA" id="ARBA00011245"/>
    </source>
</evidence>
<dbReference type="InterPro" id="IPR014718">
    <property type="entry name" value="GH-type_carb-bd"/>
</dbReference>
<organism evidence="6 7">
    <name type="scientific">Coprobacter fastidiosus NSB1 = JCM 33896</name>
    <dbReference type="NCBI Taxonomy" id="1349822"/>
    <lineage>
        <taxon>Bacteria</taxon>
        <taxon>Pseudomonadati</taxon>
        <taxon>Bacteroidota</taxon>
        <taxon>Bacteroidia</taxon>
        <taxon>Bacteroidales</taxon>
        <taxon>Barnesiellaceae</taxon>
        <taxon>Coprobacter</taxon>
    </lineage>
</organism>
<dbReference type="AlphaFoldDB" id="A0A495WEI2"/>
<sequence length="750" mass="86329">MRNIFLPILFIFFFSYSTYAKKSPVDYVNPYMGNISHLLKPTYPTVHLPNGMLRIYPQRGDHTESYIHGLPIIVVNHRENCCFNLSAFQGYESQLSPVIRTDYDNEQIMPYYYKSDIDNQQIKAEFTPTYRAAIYRLTYTQNKPGYLILNSGNGEMEIEGNSIKGYQNTWGNTRVYIYLETDIIPSKSGILKDKKLNTAQTKTSGDNSCAVFCFDGQTQINARYGISFISIEQAKKNLQNEIPDFNFDKTKNNGRKIWNEALGKIEVKGGTENDKTVFYTSLYRCYERPVNISEDGYYYCASDRKVHKDDGHAYYTDDWLWDTYRATHPLRILIDADVENDILVSFIRAAELSEKQWFPTFPAITGDSRRMNCNHGVATIADAWEKGLRNFDLKKAYEYTRKGIEEKTLAPWSSGDAGWLDRFYKENGYIPALAPGEKETVPEVNGFEKRQPIPVTLGTAYDQWCLSRIAAALNKKDESEYYLKCSYNYRNVFNPQTSFFHPKDKNGNFIEPFDYRFSGGIGARDYYAENNGWTYRWDVQHNIGDLVNLMGGAEKFSENLDQTFSEWLGRNKYEFYAQLPDQTGNVGQFSMANEPSLHIPYLYNYAGKPWKTQKRIRDLVHQWFRNDVMGVPGDEDGGGLSSFVVFSMMGFYPVTPGSPSYNIGSPFFNEIKIKLSNGKTFCIIGKYCSEENKYIQSAKLNGKVWEKPWFSHDDIKNGGKLEFIMGDKHNTEWGSDMNNVPPSALPYPKN</sequence>
<dbReference type="InterPro" id="IPR012939">
    <property type="entry name" value="Glyco_hydro_92"/>
</dbReference>
<dbReference type="GO" id="GO:0005975">
    <property type="term" value="P:carbohydrate metabolic process"/>
    <property type="evidence" value="ECO:0007669"/>
    <property type="project" value="InterPro"/>
</dbReference>
<evidence type="ECO:0000259" key="4">
    <source>
        <dbReference type="Pfam" id="PF07971"/>
    </source>
</evidence>
<dbReference type="NCBIfam" id="TIGR01180">
    <property type="entry name" value="aman2_put"/>
    <property type="match status" value="1"/>
</dbReference>
<proteinExistence type="predicted"/>
<dbReference type="Gene3D" id="1.20.1610.10">
    <property type="entry name" value="alpha-1,2-mannosidases domains"/>
    <property type="match status" value="1"/>
</dbReference>
<dbReference type="GO" id="GO:0030246">
    <property type="term" value="F:carbohydrate binding"/>
    <property type="evidence" value="ECO:0007669"/>
    <property type="project" value="InterPro"/>
</dbReference>
<dbReference type="GO" id="GO:0006516">
    <property type="term" value="P:glycoprotein catabolic process"/>
    <property type="evidence" value="ECO:0007669"/>
    <property type="project" value="TreeGrafter"/>
</dbReference>
<dbReference type="InterPro" id="IPR008928">
    <property type="entry name" value="6-hairpin_glycosidase_sf"/>
</dbReference>
<accession>A0A495WEI2</accession>
<evidence type="ECO:0000259" key="5">
    <source>
        <dbReference type="Pfam" id="PF17678"/>
    </source>
</evidence>
<dbReference type="InterPro" id="IPR050883">
    <property type="entry name" value="PNGase"/>
</dbReference>
<dbReference type="EMBL" id="RBXN01000002">
    <property type="protein sequence ID" value="RKT60026.1"/>
    <property type="molecule type" value="Genomic_DNA"/>
</dbReference>
<keyword evidence="3" id="KW-0106">Calcium</keyword>
<dbReference type="OrthoDB" id="9762711at2"/>
<evidence type="ECO:0000313" key="6">
    <source>
        <dbReference type="EMBL" id="RKT60026.1"/>
    </source>
</evidence>
<dbReference type="FunFam" id="3.30.2080.10:FF:000001">
    <property type="entry name" value="Alpha-1,2-mannosidase subfamily"/>
    <property type="match status" value="1"/>
</dbReference>
<protein>
    <submittedName>
        <fullName evidence="6">Putative alpha-1,2-mannosidase</fullName>
    </submittedName>
</protein>
<dbReference type="RefSeq" id="WP_022601338.1">
    <property type="nucleotide sequence ID" value="NZ_KI440799.1"/>
</dbReference>
<dbReference type="Pfam" id="PF07971">
    <property type="entry name" value="Glyco_hydro_92"/>
    <property type="match status" value="1"/>
</dbReference>
<dbReference type="Gene3D" id="1.20.1050.60">
    <property type="entry name" value="alpha-1,2-mannosidase"/>
    <property type="match status" value="1"/>
</dbReference>
<dbReference type="PANTHER" id="PTHR12143">
    <property type="entry name" value="PEPTIDE N-GLYCANASE PNGASE -RELATED"/>
    <property type="match status" value="1"/>
</dbReference>
<feature type="domain" description="Glycosyl hydrolase family 92" evidence="4">
    <location>
        <begin position="233"/>
        <end position="727"/>
    </location>
</feature>
<evidence type="ECO:0000256" key="1">
    <source>
        <dbReference type="ARBA" id="ARBA00001913"/>
    </source>
</evidence>
<dbReference type="InterPro" id="IPR041371">
    <property type="entry name" value="GH92_N"/>
</dbReference>
<dbReference type="GO" id="GO:0005829">
    <property type="term" value="C:cytosol"/>
    <property type="evidence" value="ECO:0007669"/>
    <property type="project" value="TreeGrafter"/>
</dbReference>
<reference evidence="6 7" key="1">
    <citation type="submission" date="2018-10" db="EMBL/GenBank/DDBJ databases">
        <title>Genomic Encyclopedia of Archaeal and Bacterial Type Strains, Phase II (KMG-II): from individual species to whole genera.</title>
        <authorList>
            <person name="Goeker M."/>
        </authorList>
    </citation>
    <scope>NUCLEOTIDE SEQUENCE [LARGE SCALE GENOMIC DNA]</scope>
    <source>
        <strain evidence="6 7">NSB1</strain>
    </source>
</reference>
<dbReference type="PANTHER" id="PTHR12143:SF43">
    <property type="entry name" value="PUTATIVE-RELATED"/>
    <property type="match status" value="1"/>
</dbReference>
<dbReference type="GeneID" id="92928510"/>
<dbReference type="Gene3D" id="3.30.2080.10">
    <property type="entry name" value="GH92 mannosidase domain"/>
    <property type="match status" value="1"/>
</dbReference>
<comment type="caution">
    <text evidence="6">The sequence shown here is derived from an EMBL/GenBank/DDBJ whole genome shotgun (WGS) entry which is preliminary data.</text>
</comment>